<reference evidence="2" key="1">
    <citation type="journal article" date="2024" name="Front. Bioeng. Biotechnol.">
        <title>Genome-scale model development and genomic sequencing of the oleaginous clade Lipomyces.</title>
        <authorList>
            <person name="Czajka J.J."/>
            <person name="Han Y."/>
            <person name="Kim J."/>
            <person name="Mondo S.J."/>
            <person name="Hofstad B.A."/>
            <person name="Robles A."/>
            <person name="Haridas S."/>
            <person name="Riley R."/>
            <person name="LaButti K."/>
            <person name="Pangilinan J."/>
            <person name="Andreopoulos W."/>
            <person name="Lipzen A."/>
            <person name="Yan J."/>
            <person name="Wang M."/>
            <person name="Ng V."/>
            <person name="Grigoriev I.V."/>
            <person name="Spatafora J.W."/>
            <person name="Magnuson J.K."/>
            <person name="Baker S.E."/>
            <person name="Pomraning K.R."/>
        </authorList>
    </citation>
    <scope>NUCLEOTIDE SEQUENCE [LARGE SCALE GENOMIC DNA]</scope>
    <source>
        <strain evidence="2">CBS 10300</strain>
    </source>
</reference>
<sequence>MQFELTNPAIGETDTFPHSLPHALVVPSHPPALANGTAEEFCDDEDEDEIEEEEDELDSSDEDTGYVINDNGSAGGGNGSSSGRTLHDSNAILTKYASRIKVDELVPTIKNKITDKSDRATIEQVLDPRTCKILAKFINKGELYEINGCISTGKEANVYHAITDSQEHRAIKIYKTSILVFKDRDRYVTGEYRFRHGYSRHNPRKMVKLWAEKEMRNLNRLYQAGIPSPKPLALKMHVLVMDFIGDDEGWPSPRLHDAKIDDAKYIELYRQLVAYMIIMYQKCRLVHADLSEYNILYHRERLVIIDVSQSVEHDHPRSLEFLRMDIKNVNDFFSKHGVACFSERQLFGLVMNTSAQRDLELENLLDKLAHTESVLEDAVDDATFRKMYIPQTLEQVYDVERDVARIKSGGGHELVYKDLVHLAINDDYSGSESEPEDGSGEEGYESSQESGSDRSFKERPTVLKGKKFENKEEKKERKKLAKEQKKEKRAKKMPKHLKKKLLNNSKRR</sequence>
<evidence type="ECO:0000313" key="2">
    <source>
        <dbReference type="Proteomes" id="UP001489719"/>
    </source>
</evidence>
<keyword evidence="2" id="KW-1185">Reference proteome</keyword>
<evidence type="ECO:0000313" key="1">
    <source>
        <dbReference type="EMBL" id="KAK9326433.1"/>
    </source>
</evidence>
<organism evidence="1 2">
    <name type="scientific">Lipomyces orientalis</name>
    <dbReference type="NCBI Taxonomy" id="1233043"/>
    <lineage>
        <taxon>Eukaryota</taxon>
        <taxon>Fungi</taxon>
        <taxon>Dikarya</taxon>
        <taxon>Ascomycota</taxon>
        <taxon>Saccharomycotina</taxon>
        <taxon>Lipomycetes</taxon>
        <taxon>Lipomycetales</taxon>
        <taxon>Lipomycetaceae</taxon>
        <taxon>Lipomyces</taxon>
    </lineage>
</organism>
<dbReference type="Proteomes" id="UP001489719">
    <property type="component" value="Unassembled WGS sequence"/>
</dbReference>
<comment type="caution">
    <text evidence="1">The sequence shown here is derived from an EMBL/GenBank/DDBJ whole genome shotgun (WGS) entry which is preliminary data.</text>
</comment>
<accession>A0ACC3TZF8</accession>
<protein>
    <submittedName>
        <fullName evidence="1">RIO1 family-domain-containing protein</fullName>
    </submittedName>
</protein>
<proteinExistence type="predicted"/>
<name>A0ACC3TZF8_9ASCO</name>
<gene>
    <name evidence="1" type="ORF">V1517DRAFT_311772</name>
</gene>
<dbReference type="EMBL" id="MU970034">
    <property type="protein sequence ID" value="KAK9326433.1"/>
    <property type="molecule type" value="Genomic_DNA"/>
</dbReference>